<dbReference type="Proteomes" id="UP000199452">
    <property type="component" value="Unassembled WGS sequence"/>
</dbReference>
<evidence type="ECO:0000313" key="3">
    <source>
        <dbReference type="Proteomes" id="UP000199452"/>
    </source>
</evidence>
<evidence type="ECO:0000256" key="1">
    <source>
        <dbReference type="SAM" id="Phobius"/>
    </source>
</evidence>
<protein>
    <submittedName>
        <fullName evidence="2">Uncharacterized protein</fullName>
    </submittedName>
</protein>
<feature type="transmembrane region" description="Helical" evidence="1">
    <location>
        <begin position="35"/>
        <end position="52"/>
    </location>
</feature>
<accession>A0A1G6J656</accession>
<keyword evidence="3" id="KW-1185">Reference proteome</keyword>
<sequence>MNGRTSRYLTILANVIESKDSCIVKLDFHAMKFDILVEATFIVGFLVCFIVFGNPLFIIIPVVLLLEDIRITMLYYFKIKHSVNKKLGDK</sequence>
<dbReference type="EMBL" id="FMYP01000018">
    <property type="protein sequence ID" value="SDC13795.1"/>
    <property type="molecule type" value="Genomic_DNA"/>
</dbReference>
<dbReference type="AlphaFoldDB" id="A0A1G6J656"/>
<organism evidence="2 3">
    <name type="scientific">Williamwhitmania taraxaci</name>
    <dbReference type="NCBI Taxonomy" id="1640674"/>
    <lineage>
        <taxon>Bacteria</taxon>
        <taxon>Pseudomonadati</taxon>
        <taxon>Bacteroidota</taxon>
        <taxon>Bacteroidia</taxon>
        <taxon>Bacteroidales</taxon>
        <taxon>Williamwhitmaniaceae</taxon>
        <taxon>Williamwhitmania</taxon>
    </lineage>
</organism>
<keyword evidence="1" id="KW-0812">Transmembrane</keyword>
<reference evidence="2 3" key="1">
    <citation type="submission" date="2016-09" db="EMBL/GenBank/DDBJ databases">
        <authorList>
            <person name="Capua I."/>
            <person name="De Benedictis P."/>
            <person name="Joannis T."/>
            <person name="Lombin L.H."/>
            <person name="Cattoli G."/>
        </authorList>
    </citation>
    <scope>NUCLEOTIDE SEQUENCE [LARGE SCALE GENOMIC DNA]</scope>
    <source>
        <strain evidence="2 3">A7P-90m</strain>
    </source>
</reference>
<keyword evidence="1" id="KW-0472">Membrane</keyword>
<keyword evidence="1" id="KW-1133">Transmembrane helix</keyword>
<evidence type="ECO:0000313" key="2">
    <source>
        <dbReference type="EMBL" id="SDC13795.1"/>
    </source>
</evidence>
<proteinExistence type="predicted"/>
<gene>
    <name evidence="2" type="ORF">SAMN05216323_101846</name>
</gene>
<name>A0A1G6J656_9BACT</name>